<protein>
    <submittedName>
        <fullName evidence="4">Maleylpyruvate isomerase N-terminal domain-containing protein</fullName>
    </submittedName>
</protein>
<dbReference type="InterPro" id="IPR024344">
    <property type="entry name" value="MDMPI_metal-binding"/>
</dbReference>
<keyword evidence="4" id="KW-0413">Isomerase</keyword>
<feature type="domain" description="MDMPI C-terminal" evidence="2">
    <location>
        <begin position="178"/>
        <end position="282"/>
    </location>
</feature>
<evidence type="ECO:0000256" key="1">
    <source>
        <dbReference type="SAM" id="MobiDB-lite"/>
    </source>
</evidence>
<dbReference type="PANTHER" id="PTHR40758:SF1">
    <property type="entry name" value="CONSERVED PROTEIN"/>
    <property type="match status" value="1"/>
</dbReference>
<keyword evidence="5" id="KW-1185">Reference proteome</keyword>
<sequence length="291" mass="31551">MTTSTSPAPRLDHARYCAEILEQTRLLRRTLDGADLSATVPTCPDWSLRELAVHVGGSHRWAHEIVRTRAAEEVEEETVPGFHGPAAAPDAGGDAGRDAGGDAGRDAADAEALDAWLAEGAELLVAALREAGPDTRVWSWSARTDAGFWARRMTHETVVHRFDAAGAVPGTPYEVDAEVAADCVDEWLDILTDPVNEDDEELHALRSRAGESLHLHATDAPDGVDAEWLIELTGDGVVWRRGHAKATVALRGPLTDVLRVFHRRLPADAGSVEVLGDRGLLDFWLECTRWG</sequence>
<evidence type="ECO:0000313" key="5">
    <source>
        <dbReference type="Proteomes" id="UP001183414"/>
    </source>
</evidence>
<dbReference type="PANTHER" id="PTHR40758">
    <property type="entry name" value="CONSERVED PROTEIN"/>
    <property type="match status" value="1"/>
</dbReference>
<comment type="caution">
    <text evidence="4">The sequence shown here is derived from an EMBL/GenBank/DDBJ whole genome shotgun (WGS) entry which is preliminary data.</text>
</comment>
<name>A0ABU2NNS2_9ACTN</name>
<gene>
    <name evidence="4" type="ORF">RM572_07510</name>
</gene>
<dbReference type="InterPro" id="IPR034660">
    <property type="entry name" value="DinB/YfiT-like"/>
</dbReference>
<dbReference type="GO" id="GO:0016853">
    <property type="term" value="F:isomerase activity"/>
    <property type="evidence" value="ECO:0007669"/>
    <property type="project" value="UniProtKB-KW"/>
</dbReference>
<organism evidence="4 5">
    <name type="scientific">Streptomyces hazeniae</name>
    <dbReference type="NCBI Taxonomy" id="3075538"/>
    <lineage>
        <taxon>Bacteria</taxon>
        <taxon>Bacillati</taxon>
        <taxon>Actinomycetota</taxon>
        <taxon>Actinomycetes</taxon>
        <taxon>Kitasatosporales</taxon>
        <taxon>Streptomycetaceae</taxon>
        <taxon>Streptomyces</taxon>
    </lineage>
</organism>
<accession>A0ABU2NNS2</accession>
<dbReference type="InterPro" id="IPR036527">
    <property type="entry name" value="SCP2_sterol-bd_dom_sf"/>
</dbReference>
<reference evidence="5" key="1">
    <citation type="submission" date="2023-07" db="EMBL/GenBank/DDBJ databases">
        <title>30 novel species of actinomycetes from the DSMZ collection.</title>
        <authorList>
            <person name="Nouioui I."/>
        </authorList>
    </citation>
    <scope>NUCLEOTIDE SEQUENCE [LARGE SCALE GENOMIC DNA]</scope>
    <source>
        <strain evidence="5">DSM 42041</strain>
    </source>
</reference>
<feature type="compositionally biased region" description="Basic and acidic residues" evidence="1">
    <location>
        <begin position="95"/>
        <end position="105"/>
    </location>
</feature>
<evidence type="ECO:0000313" key="4">
    <source>
        <dbReference type="EMBL" id="MDT0378626.1"/>
    </source>
</evidence>
<dbReference type="Pfam" id="PF11716">
    <property type="entry name" value="MDMPI_N"/>
    <property type="match status" value="1"/>
</dbReference>
<feature type="region of interest" description="Disordered" evidence="1">
    <location>
        <begin position="72"/>
        <end position="105"/>
    </location>
</feature>
<proteinExistence type="predicted"/>
<dbReference type="SUPFAM" id="SSF55718">
    <property type="entry name" value="SCP-like"/>
    <property type="match status" value="1"/>
</dbReference>
<dbReference type="Pfam" id="PF07398">
    <property type="entry name" value="MDMPI_C"/>
    <property type="match status" value="1"/>
</dbReference>
<dbReference type="Proteomes" id="UP001183414">
    <property type="component" value="Unassembled WGS sequence"/>
</dbReference>
<dbReference type="SUPFAM" id="SSF109854">
    <property type="entry name" value="DinB/YfiT-like putative metalloenzymes"/>
    <property type="match status" value="1"/>
</dbReference>
<dbReference type="NCBIfam" id="TIGR03083">
    <property type="entry name" value="maleylpyruvate isomerase family mycothiol-dependent enzyme"/>
    <property type="match status" value="1"/>
</dbReference>
<dbReference type="InterPro" id="IPR010872">
    <property type="entry name" value="MDMPI_C-term_domain"/>
</dbReference>
<evidence type="ECO:0000259" key="3">
    <source>
        <dbReference type="Pfam" id="PF11716"/>
    </source>
</evidence>
<dbReference type="InterPro" id="IPR017517">
    <property type="entry name" value="Maleyloyr_isom"/>
</dbReference>
<dbReference type="EMBL" id="JAVREQ010000004">
    <property type="protein sequence ID" value="MDT0378626.1"/>
    <property type="molecule type" value="Genomic_DNA"/>
</dbReference>
<evidence type="ECO:0000259" key="2">
    <source>
        <dbReference type="Pfam" id="PF07398"/>
    </source>
</evidence>
<dbReference type="RefSeq" id="WP_311672484.1">
    <property type="nucleotide sequence ID" value="NZ_JAVREQ010000004.1"/>
</dbReference>
<feature type="domain" description="Mycothiol-dependent maleylpyruvate isomerase metal-binding" evidence="3">
    <location>
        <begin position="18"/>
        <end position="165"/>
    </location>
</feature>